<dbReference type="GO" id="GO:0005737">
    <property type="term" value="C:cytoplasm"/>
    <property type="evidence" value="ECO:0007669"/>
    <property type="project" value="TreeGrafter"/>
</dbReference>
<evidence type="ECO:0000256" key="8">
    <source>
        <dbReference type="ARBA" id="ARBA00033064"/>
    </source>
</evidence>
<keyword evidence="5 11" id="KW-0808">Transferase</keyword>
<evidence type="ECO:0000256" key="7">
    <source>
        <dbReference type="ARBA" id="ARBA00030685"/>
    </source>
</evidence>
<dbReference type="EC" id="2.5.1.61" evidence="4"/>
<dbReference type="SUPFAM" id="SSF53850">
    <property type="entry name" value="Periplasmic binding protein-like II"/>
    <property type="match status" value="1"/>
</dbReference>
<evidence type="ECO:0000256" key="9">
    <source>
        <dbReference type="ARBA" id="ARBA00048169"/>
    </source>
</evidence>
<dbReference type="PANTHER" id="PTHR11557">
    <property type="entry name" value="PORPHOBILINOGEN DEAMINASE"/>
    <property type="match status" value="1"/>
</dbReference>
<dbReference type="PRINTS" id="PR00151">
    <property type="entry name" value="PORPHBDMNASE"/>
</dbReference>
<accession>A0AAQ0J6J5</accession>
<dbReference type="NCBIfam" id="NF002202">
    <property type="entry name" value="PRK01066.1"/>
    <property type="match status" value="1"/>
</dbReference>
<comment type="pathway">
    <text evidence="2">Porphyrin-containing compound metabolism; protoporphyrin-IX biosynthesis; coproporphyrinogen-III from 5-aminolevulinate: step 2/4.</text>
</comment>
<sequence>MLSAYYNNPFLADFCLGHLPLRLASRQSPLAVLQAHECLRKLQAFFPQLWGRVITTATQGDLDQHTPLHAVENTGFFTDDVDLLVQSGECDLGIHSAKDLPENPRASVVAITASIDPRDVLIFHEKYLSIPLPFQLRIGSSSARRKELLSSLYPSATITDLRGTIQTRLKLLKQQKFDAIVMANAAVSRLGLRLPCTKILPPPYHPLQGRLAITACQHIASWKNLFLICKITEDIEMLCTFNKNSFIHKNF</sequence>
<proteinExistence type="inferred from homology"/>
<evidence type="ECO:0000256" key="4">
    <source>
        <dbReference type="ARBA" id="ARBA00012655"/>
    </source>
</evidence>
<evidence type="ECO:0000313" key="11">
    <source>
        <dbReference type="EMBL" id="QYC74281.1"/>
    </source>
</evidence>
<evidence type="ECO:0000256" key="2">
    <source>
        <dbReference type="ARBA" id="ARBA00004735"/>
    </source>
</evidence>
<evidence type="ECO:0000256" key="3">
    <source>
        <dbReference type="ARBA" id="ARBA00005638"/>
    </source>
</evidence>
<dbReference type="GO" id="GO:0006783">
    <property type="term" value="P:heme biosynthetic process"/>
    <property type="evidence" value="ECO:0007669"/>
    <property type="project" value="TreeGrafter"/>
</dbReference>
<dbReference type="AlphaFoldDB" id="A0AAQ0J6J5"/>
<protein>
    <recommendedName>
        <fullName evidence="4">hydroxymethylbilane synthase</fullName>
        <ecNumber evidence="4">2.5.1.61</ecNumber>
    </recommendedName>
    <alternativeName>
        <fullName evidence="8">Hydroxymethylbilane synthase</fullName>
    </alternativeName>
    <alternativeName>
        <fullName evidence="7">Pre-uroporphyrinogen synthase</fullName>
    </alternativeName>
</protein>
<reference evidence="11" key="1">
    <citation type="journal article" date="2021" name="Front. Microbiol.">
        <title>Generation of Tetracycline and Rifamycin Resistant Chlamydia Suis Recombinants.</title>
        <authorList>
            <person name="Marti H."/>
            <person name="Bommana S."/>
            <person name="Read T.D."/>
            <person name="Pesch T."/>
            <person name="Prahauser B."/>
            <person name="Dean D."/>
            <person name="Borel N."/>
        </authorList>
    </citation>
    <scope>NUCLEOTIDE SEQUENCE</scope>
    <source>
        <strain evidence="11">208.1</strain>
    </source>
</reference>
<organism evidence="11 12">
    <name type="scientific">Chlamydia suis</name>
    <dbReference type="NCBI Taxonomy" id="83559"/>
    <lineage>
        <taxon>Bacteria</taxon>
        <taxon>Pseudomonadati</taxon>
        <taxon>Chlamydiota</taxon>
        <taxon>Chlamydiia</taxon>
        <taxon>Chlamydiales</taxon>
        <taxon>Chlamydiaceae</taxon>
        <taxon>Chlamydia/Chlamydophila group</taxon>
        <taxon>Chlamydia</taxon>
    </lineage>
</organism>
<dbReference type="Gene3D" id="3.40.190.10">
    <property type="entry name" value="Periplasmic binding protein-like II"/>
    <property type="match status" value="2"/>
</dbReference>
<dbReference type="PANTHER" id="PTHR11557:SF0">
    <property type="entry name" value="PORPHOBILINOGEN DEAMINASE"/>
    <property type="match status" value="1"/>
</dbReference>
<gene>
    <name evidence="11" type="ORF">INQ84_04200</name>
</gene>
<dbReference type="GO" id="GO:0004418">
    <property type="term" value="F:hydroxymethylbilane synthase activity"/>
    <property type="evidence" value="ECO:0007669"/>
    <property type="project" value="UniProtKB-EC"/>
</dbReference>
<dbReference type="InterPro" id="IPR000860">
    <property type="entry name" value="HemC"/>
</dbReference>
<evidence type="ECO:0000259" key="10">
    <source>
        <dbReference type="Pfam" id="PF01379"/>
    </source>
</evidence>
<evidence type="ECO:0000313" key="12">
    <source>
        <dbReference type="Proteomes" id="UP000825134"/>
    </source>
</evidence>
<dbReference type="InterPro" id="IPR022417">
    <property type="entry name" value="Porphobilin_deaminase_N"/>
</dbReference>
<evidence type="ECO:0000256" key="6">
    <source>
        <dbReference type="ARBA" id="ARBA00023244"/>
    </source>
</evidence>
<keyword evidence="6" id="KW-0627">Porphyrin biosynthesis</keyword>
<evidence type="ECO:0000256" key="1">
    <source>
        <dbReference type="ARBA" id="ARBA00002869"/>
    </source>
</evidence>
<feature type="domain" description="Porphobilinogen deaminase N-terminal" evidence="10">
    <location>
        <begin position="21"/>
        <end position="216"/>
    </location>
</feature>
<dbReference type="Proteomes" id="UP000825134">
    <property type="component" value="Chromosome"/>
</dbReference>
<comment type="catalytic activity">
    <reaction evidence="9">
        <text>4 porphobilinogen + H2O = hydroxymethylbilane + 4 NH4(+)</text>
        <dbReference type="Rhea" id="RHEA:13185"/>
        <dbReference type="ChEBI" id="CHEBI:15377"/>
        <dbReference type="ChEBI" id="CHEBI:28938"/>
        <dbReference type="ChEBI" id="CHEBI:57845"/>
        <dbReference type="ChEBI" id="CHEBI:58126"/>
        <dbReference type="EC" id="2.5.1.61"/>
    </reaction>
</comment>
<comment type="function">
    <text evidence="1">Tetrapolymerization of the monopyrrole PBG into the hydroxymethylbilane pre-uroporphyrinogen in several discrete steps.</text>
</comment>
<dbReference type="RefSeq" id="WP_080141444.1">
    <property type="nucleotide sequence ID" value="NZ_CP063064.1"/>
</dbReference>
<dbReference type="Pfam" id="PF01379">
    <property type="entry name" value="Porphobil_deam"/>
    <property type="match status" value="1"/>
</dbReference>
<evidence type="ECO:0000256" key="5">
    <source>
        <dbReference type="ARBA" id="ARBA00022679"/>
    </source>
</evidence>
<dbReference type="EMBL" id="CP063185">
    <property type="protein sequence ID" value="QYC74281.1"/>
    <property type="molecule type" value="Genomic_DNA"/>
</dbReference>
<name>A0AAQ0J6J5_9CHLA</name>
<comment type="similarity">
    <text evidence="3">Belongs to the HMBS family.</text>
</comment>